<proteinExistence type="predicted"/>
<feature type="compositionally biased region" description="Polar residues" evidence="1">
    <location>
        <begin position="87"/>
        <end position="97"/>
    </location>
</feature>
<evidence type="ECO:0000313" key="3">
    <source>
        <dbReference type="Proteomes" id="UP001497516"/>
    </source>
</evidence>
<reference evidence="2 3" key="1">
    <citation type="submission" date="2024-04" db="EMBL/GenBank/DDBJ databases">
        <authorList>
            <person name="Fracassetti M."/>
        </authorList>
    </citation>
    <scope>NUCLEOTIDE SEQUENCE [LARGE SCALE GENOMIC DNA]</scope>
</reference>
<gene>
    <name evidence="2" type="ORF">LTRI10_LOCUS31214</name>
</gene>
<feature type="region of interest" description="Disordered" evidence="1">
    <location>
        <begin position="52"/>
        <end position="97"/>
    </location>
</feature>
<dbReference type="EMBL" id="OZ034818">
    <property type="protein sequence ID" value="CAL1390427.1"/>
    <property type="molecule type" value="Genomic_DNA"/>
</dbReference>
<dbReference type="AlphaFoldDB" id="A0AAV2EXD7"/>
<feature type="compositionally biased region" description="Basic and acidic residues" evidence="1">
    <location>
        <begin position="70"/>
        <end position="80"/>
    </location>
</feature>
<name>A0AAV2EXD7_9ROSI</name>
<dbReference type="Proteomes" id="UP001497516">
    <property type="component" value="Chromosome 5"/>
</dbReference>
<organism evidence="2 3">
    <name type="scientific">Linum trigynum</name>
    <dbReference type="NCBI Taxonomy" id="586398"/>
    <lineage>
        <taxon>Eukaryota</taxon>
        <taxon>Viridiplantae</taxon>
        <taxon>Streptophyta</taxon>
        <taxon>Embryophyta</taxon>
        <taxon>Tracheophyta</taxon>
        <taxon>Spermatophyta</taxon>
        <taxon>Magnoliopsida</taxon>
        <taxon>eudicotyledons</taxon>
        <taxon>Gunneridae</taxon>
        <taxon>Pentapetalae</taxon>
        <taxon>rosids</taxon>
        <taxon>fabids</taxon>
        <taxon>Malpighiales</taxon>
        <taxon>Linaceae</taxon>
        <taxon>Linum</taxon>
    </lineage>
</organism>
<evidence type="ECO:0000313" key="2">
    <source>
        <dbReference type="EMBL" id="CAL1390427.1"/>
    </source>
</evidence>
<evidence type="ECO:0000256" key="1">
    <source>
        <dbReference type="SAM" id="MobiDB-lite"/>
    </source>
</evidence>
<accession>A0AAV2EXD7</accession>
<feature type="compositionally biased region" description="Polar residues" evidence="1">
    <location>
        <begin position="54"/>
        <end position="64"/>
    </location>
</feature>
<sequence>MQDLLEKSAYPAIADLSSGEFLNNHPSIPFKTYLPQSCLSTPMNSIAEREHLNNQRVINDTKLNTPRPYHQPDWRQDNHPSRRMGITSGSAIPPTNE</sequence>
<protein>
    <submittedName>
        <fullName evidence="2">Uncharacterized protein</fullName>
    </submittedName>
</protein>
<keyword evidence="3" id="KW-1185">Reference proteome</keyword>